<feature type="compositionally biased region" description="Polar residues" evidence="3">
    <location>
        <begin position="841"/>
        <end position="850"/>
    </location>
</feature>
<dbReference type="SUPFAM" id="SSF74924">
    <property type="entry name" value="Cap-Gly domain"/>
    <property type="match status" value="1"/>
</dbReference>
<evidence type="ECO:0000256" key="1">
    <source>
        <dbReference type="ARBA" id="ARBA00023054"/>
    </source>
</evidence>
<feature type="compositionally biased region" description="Basic and acidic residues" evidence="3">
    <location>
        <begin position="511"/>
        <end position="521"/>
    </location>
</feature>
<dbReference type="PANTHER" id="PTHR24200">
    <property type="entry name" value="TOUCAN, ISOFORM A"/>
    <property type="match status" value="1"/>
</dbReference>
<feature type="compositionally biased region" description="Low complexity" evidence="3">
    <location>
        <begin position="1471"/>
        <end position="1485"/>
    </location>
</feature>
<feature type="compositionally biased region" description="Polar residues" evidence="3">
    <location>
        <begin position="642"/>
        <end position="651"/>
    </location>
</feature>
<feature type="compositionally biased region" description="Low complexity" evidence="3">
    <location>
        <begin position="589"/>
        <end position="602"/>
    </location>
</feature>
<accession>A0A9W3B1I2</accession>
<dbReference type="Pfam" id="PF01302">
    <property type="entry name" value="CAP_GLY"/>
    <property type="match status" value="1"/>
</dbReference>
<dbReference type="RefSeq" id="XP_055893321.1">
    <property type="nucleotide sequence ID" value="XM_056037346.1"/>
</dbReference>
<keyword evidence="1 2" id="KW-0175">Coiled coil</keyword>
<feature type="domain" description="CAP-Gly" evidence="4">
    <location>
        <begin position="130"/>
        <end position="172"/>
    </location>
</feature>
<feature type="region of interest" description="Disordered" evidence="3">
    <location>
        <begin position="761"/>
        <end position="808"/>
    </location>
</feature>
<feature type="region of interest" description="Disordered" evidence="3">
    <location>
        <begin position="342"/>
        <end position="379"/>
    </location>
</feature>
<gene>
    <name evidence="6" type="primary">LOC106054707</name>
</gene>
<feature type="region of interest" description="Disordered" evidence="3">
    <location>
        <begin position="1926"/>
        <end position="1945"/>
    </location>
</feature>
<feature type="compositionally biased region" description="Polar residues" evidence="3">
    <location>
        <begin position="1861"/>
        <end position="1871"/>
    </location>
</feature>
<dbReference type="Gene3D" id="2.30.30.190">
    <property type="entry name" value="CAP Gly-rich-like domain"/>
    <property type="match status" value="1"/>
</dbReference>
<keyword evidence="5" id="KW-1185">Reference proteome</keyword>
<feature type="compositionally biased region" description="Basic and acidic residues" evidence="3">
    <location>
        <begin position="573"/>
        <end position="586"/>
    </location>
</feature>
<dbReference type="GO" id="GO:0005634">
    <property type="term" value="C:nucleus"/>
    <property type="evidence" value="ECO:0007669"/>
    <property type="project" value="TreeGrafter"/>
</dbReference>
<evidence type="ECO:0000256" key="3">
    <source>
        <dbReference type="SAM" id="MobiDB-lite"/>
    </source>
</evidence>
<protein>
    <submittedName>
        <fullName evidence="6">Serine-rich adhesin for platelets-like isoform X1</fullName>
    </submittedName>
</protein>
<feature type="compositionally biased region" description="Basic and acidic residues" evidence="3">
    <location>
        <begin position="627"/>
        <end position="639"/>
    </location>
</feature>
<feature type="region of interest" description="Disordered" evidence="3">
    <location>
        <begin position="825"/>
        <end position="850"/>
    </location>
</feature>
<dbReference type="InterPro" id="IPR000938">
    <property type="entry name" value="CAP-Gly_domain"/>
</dbReference>
<dbReference type="PROSITE" id="PS50245">
    <property type="entry name" value="CAP_GLY_2"/>
    <property type="match status" value="1"/>
</dbReference>
<evidence type="ECO:0000256" key="2">
    <source>
        <dbReference type="SAM" id="Coils"/>
    </source>
</evidence>
<sequence>MPEKASQGEGKKRRSFLPSFRKVPTASVQQSPQIEAPLQPPFGGYSSHVYSSPSSHAPAVSLLTSSPVIQLPPQAPPSSVSTSAYSSSVKENTVSRKEKEVESPAFGVGLRVGARIKIGGVKPGILRYLGTTHLAPGIFCGIELFDPDGNHDGEVNGHRYFNCRPNHGIFAPKEKVCLDTSSSLSRLASSSEGSYSSTESLNERTNKAFKCFEEGELEAIDCTKPSPTTSPQDSDITFHSDQSKYFRSSHFSTKNKALYGLADQNILSDVLDYTEIPQKKSKSSLPVAKSGIPSVFSSHSKLPTFARTSYNKYEEPASVFKRTSGVPGQHQNALTTSANYQASVYSDQENERCKTASARSSEDSEDDGLQRETLSRGIKKQLRADSRQYLNFTFDPEEEMSQIVQPEDSEEGENVPSDSWYREHRESFDKYENSAPEVTSQEYSAPNSQTDPGSAHFHYQDAMMLDQKTSITYEATQSNGFTQGISESNSSQGSSVPDSDIVAVDMLTEANDSRGYQHYDEDGVSTGGYASTLSGGGCSDDLSRPLDSLTSQSGRMTQARGTLLESQVQAQEADNKRGYSKVEKSHVHSFQSQSDSATSSPSKKYRKISTDSFNYEGGDSSSSGTEPKTDSSGEARGENLEDSSTGASPEVSQALEWDYGQEFEGKIPIGQQDSTMTTSASTGTSESLSDASRDVSEHSDGAIEPEMPSSVIDDSELFETPDNDFENIDSLDDFPIFGKDSKSMLTDSGISDKSFDMCASKSSTVCGSSSDDCSREDDTSSHTTTRAVSSDSSQETLAAEYAADTPVSVEDKDFLADEVCPTSQTADCFGDMHREGDNSFGDGNSNSPASVMSLEDVTILQDSTVLEEDETKPRDSEACPPGECVRDHRSKRDRPISLISTTSADTGYVPDTDSELGTLTTNSPNVDWLDKRCAAHSTSSAPADDIFDEGLNSMDFSLDEDLTTVCEPKAMSTDHLKSTDDEDYNSDLTTNTEDDRTEADQVYGLSRDNSICQEDSSARLVPPGETGDQSHSVHDSNEMNDTDDNRMNVDSADNKEVDDKKDDQQPKVKHKKITITKKRSENVDHKLPNINVTSKLADYIKAPLPAKPKEEKEAKKARNKAVNKKSNAQEGEHKAAKEDISTSRHSSPEREPVIIAKPKPIIKRAPPKSKWGNIMSQIEASKDTVKPKPKSEIKSSLAAYLSAPVPQLPADQTSGTKTEQPQNTNVKKKEFVKRIKDLPPPPPKLDLSKVKSKLNVPTAASAVKAMPKRDRSPGVKVRNTSPGGHVSRKDQLNKRLSEAYIVLERQGMSTNASSVRSSHTDISTNMEVDISAEGEVSKACSNTSADVTRNEHRQSVSSVKSVMSEALHNKMNEMKTLQDGGPRPSVRKNTPVKFPSRAVQVSDTSAVSPHRSSPSPVILKPIKPKSKTSNKPNEAKSGSASAGLAMTSVNASKGRDSSANQSKKPRVIGPAKSSTISSATSNNANKSQKEIIRLESLCESRTKELIQTKILLKDAATGFDAMTILVNYCCNELNAFECPFLAQRLEKIKGKLAEYLNQINELNNEKERLNQCLATALQEKEESSRQVQETLTLANQEREDHMRITHEMDDTHNASLTAQRDELTKKHEEALQKYIQYYDKQLDLMKHAHERQVSEMKNENKLEINGLKIAHLEEIQGLRNKHDSQMEDLHQQHRNKLEDITLRFESIKLTLSDKVESLRGECEELRHRARNSEEALQRDADVKVQMALAPYMSLPKEIESLKTVVEMRNEEIQKLRNKNTDQEKILEELPIAKEKIISLQQKVENLEAIINIKSDHEKQLHEHCQILMRKYDRASRANKRLSMDYEQVMWRMSQSSEFGSCESLTHRQLSKSPPPRSDHGSPEGRHRNISPNIAGDVVMRKKRNSHSVGDGDRKLRSRSATFVVEKDDNSDIHSPSSSPQPKLKRWRKKIVGDDKLLSVEGRAERMCRSAGSEIFSDFSQKQNKPESDDSNILADGTDNMMSSVEMADSYSRSISGVSDSGVYDSMSRSDMLNSSVISTDSEWVVSANSSLILDNSAEDDNALQSGDYSSLNEMYLAQTPGARSFIKASNTVVFCPASKEATGEDCLESGPLDNVFDDILSMDSSICSLDNLDINGSDKPTS</sequence>
<organism evidence="5 6">
    <name type="scientific">Biomphalaria glabrata</name>
    <name type="common">Bloodfluke planorb</name>
    <name type="synonym">Freshwater snail</name>
    <dbReference type="NCBI Taxonomy" id="6526"/>
    <lineage>
        <taxon>Eukaryota</taxon>
        <taxon>Metazoa</taxon>
        <taxon>Spiralia</taxon>
        <taxon>Lophotrochozoa</taxon>
        <taxon>Mollusca</taxon>
        <taxon>Gastropoda</taxon>
        <taxon>Heterobranchia</taxon>
        <taxon>Euthyneura</taxon>
        <taxon>Panpulmonata</taxon>
        <taxon>Hygrophila</taxon>
        <taxon>Lymnaeoidea</taxon>
        <taxon>Planorbidae</taxon>
        <taxon>Biomphalaria</taxon>
    </lineage>
</organism>
<dbReference type="OrthoDB" id="2130750at2759"/>
<feature type="region of interest" description="Disordered" evidence="3">
    <location>
        <begin position="864"/>
        <end position="919"/>
    </location>
</feature>
<feature type="compositionally biased region" description="Polar residues" evidence="3">
    <location>
        <begin position="548"/>
        <end position="572"/>
    </location>
</feature>
<feature type="compositionally biased region" description="Basic and acidic residues" evidence="3">
    <location>
        <begin position="1180"/>
        <end position="1192"/>
    </location>
</feature>
<feature type="region of interest" description="Disordered" evidence="3">
    <location>
        <begin position="1861"/>
        <end position="1918"/>
    </location>
</feature>
<evidence type="ECO:0000259" key="4">
    <source>
        <dbReference type="PROSITE" id="PS50245"/>
    </source>
</evidence>
<feature type="coiled-coil region" evidence="2">
    <location>
        <begin position="1545"/>
        <end position="1633"/>
    </location>
</feature>
<feature type="region of interest" description="Disordered" evidence="3">
    <location>
        <begin position="1"/>
        <end position="40"/>
    </location>
</feature>
<dbReference type="OMA" id="NSHRETQ"/>
<feature type="coiled-coil region" evidence="2">
    <location>
        <begin position="1672"/>
        <end position="1809"/>
    </location>
</feature>
<feature type="compositionally biased region" description="Basic and acidic residues" evidence="3">
    <location>
        <begin position="1078"/>
        <end position="1087"/>
    </location>
</feature>
<feature type="compositionally biased region" description="Basic and acidic residues" evidence="3">
    <location>
        <begin position="1107"/>
        <end position="1116"/>
    </location>
</feature>
<feature type="compositionally biased region" description="Polar residues" evidence="3">
    <location>
        <begin position="1399"/>
        <end position="1415"/>
    </location>
</feature>
<feature type="region of interest" description="Disordered" evidence="3">
    <location>
        <begin position="969"/>
        <end position="1089"/>
    </location>
</feature>
<feature type="compositionally biased region" description="Basic and acidic residues" evidence="3">
    <location>
        <begin position="1227"/>
        <end position="1237"/>
    </location>
</feature>
<dbReference type="SMART" id="SM01052">
    <property type="entry name" value="CAP_GLY"/>
    <property type="match status" value="1"/>
</dbReference>
<dbReference type="PANTHER" id="PTHR24200:SF11">
    <property type="entry name" value="TOUCAN, ISOFORM A"/>
    <property type="match status" value="1"/>
</dbReference>
<feature type="region of interest" description="Disordered" evidence="3">
    <location>
        <begin position="1103"/>
        <end position="1192"/>
    </location>
</feature>
<feature type="compositionally biased region" description="Polar residues" evidence="3">
    <location>
        <begin position="1429"/>
        <end position="1440"/>
    </location>
</feature>
<feature type="compositionally biased region" description="Basic and acidic residues" evidence="3">
    <location>
        <begin position="1031"/>
        <end position="1066"/>
    </location>
</feature>
<feature type="compositionally biased region" description="Basic and acidic residues" evidence="3">
    <location>
        <begin position="420"/>
        <end position="432"/>
    </location>
</feature>
<dbReference type="InterPro" id="IPR051293">
    <property type="entry name" value="MTUS1/CCDC69"/>
</dbReference>
<feature type="region of interest" description="Disordered" evidence="3">
    <location>
        <begin position="1204"/>
        <end position="1292"/>
    </location>
</feature>
<reference evidence="6" key="1">
    <citation type="submission" date="2025-08" db="UniProtKB">
        <authorList>
            <consortium name="RefSeq"/>
        </authorList>
    </citation>
    <scope>IDENTIFICATION</scope>
</reference>
<proteinExistence type="predicted"/>
<feature type="compositionally biased region" description="Basic residues" evidence="3">
    <location>
        <begin position="1067"/>
        <end position="1077"/>
    </location>
</feature>
<feature type="compositionally biased region" description="Polar residues" evidence="3">
    <location>
        <begin position="761"/>
        <end position="771"/>
    </location>
</feature>
<dbReference type="InterPro" id="IPR036859">
    <property type="entry name" value="CAP-Gly_dom_sf"/>
</dbReference>
<evidence type="ECO:0000313" key="6">
    <source>
        <dbReference type="RefSeq" id="XP_055893321.1"/>
    </source>
</evidence>
<dbReference type="GO" id="GO:0005737">
    <property type="term" value="C:cytoplasm"/>
    <property type="evidence" value="ECO:0007669"/>
    <property type="project" value="TreeGrafter"/>
</dbReference>
<feature type="region of interest" description="Disordered" evidence="3">
    <location>
        <begin position="507"/>
        <end position="733"/>
    </location>
</feature>
<feature type="compositionally biased region" description="Basic and acidic residues" evidence="3">
    <location>
        <begin position="1130"/>
        <end position="1152"/>
    </location>
</feature>
<dbReference type="GO" id="GO:0008017">
    <property type="term" value="F:microtubule binding"/>
    <property type="evidence" value="ECO:0007669"/>
    <property type="project" value="TreeGrafter"/>
</dbReference>
<feature type="compositionally biased region" description="Basic and acidic residues" evidence="3">
    <location>
        <begin position="691"/>
        <end position="701"/>
    </location>
</feature>
<name>A0A9W3B1I2_BIOGL</name>
<feature type="compositionally biased region" description="Polar residues" evidence="3">
    <location>
        <begin position="1210"/>
        <end position="1225"/>
    </location>
</feature>
<feature type="region of interest" description="Disordered" evidence="3">
    <location>
        <begin position="1375"/>
        <end position="1485"/>
    </location>
</feature>
<feature type="compositionally biased region" description="Polar residues" evidence="3">
    <location>
        <begin position="1447"/>
        <end position="1462"/>
    </location>
</feature>
<feature type="compositionally biased region" description="Basic and acidic residues" evidence="3">
    <location>
        <begin position="1876"/>
        <end position="1886"/>
    </location>
</feature>
<feature type="compositionally biased region" description="Low complexity" evidence="3">
    <location>
        <begin position="674"/>
        <end position="689"/>
    </location>
</feature>
<feature type="region of interest" description="Disordered" evidence="3">
    <location>
        <begin position="395"/>
        <end position="452"/>
    </location>
</feature>
<feature type="compositionally biased region" description="Polar residues" evidence="3">
    <location>
        <begin position="436"/>
        <end position="452"/>
    </location>
</feature>
<feature type="compositionally biased region" description="Acidic residues" evidence="3">
    <location>
        <begin position="713"/>
        <end position="732"/>
    </location>
</feature>
<feature type="compositionally biased region" description="Polar residues" evidence="3">
    <location>
        <begin position="781"/>
        <end position="796"/>
    </location>
</feature>
<evidence type="ECO:0000313" key="5">
    <source>
        <dbReference type="Proteomes" id="UP001165740"/>
    </source>
</evidence>
<dbReference type="GeneID" id="106054707"/>
<dbReference type="Proteomes" id="UP001165740">
    <property type="component" value="Chromosome 8"/>
</dbReference>